<keyword evidence="3 6" id="KW-0812">Transmembrane</keyword>
<comment type="caution">
    <text evidence="7">The sequence shown here is derived from an EMBL/GenBank/DDBJ whole genome shotgun (WGS) entry which is preliminary data.</text>
</comment>
<feature type="transmembrane region" description="Helical" evidence="6">
    <location>
        <begin position="190"/>
        <end position="212"/>
    </location>
</feature>
<feature type="transmembrane region" description="Helical" evidence="6">
    <location>
        <begin position="65"/>
        <end position="83"/>
    </location>
</feature>
<evidence type="ECO:0000313" key="8">
    <source>
        <dbReference type="Proteomes" id="UP000027219"/>
    </source>
</evidence>
<name>A0A066UKD4_9VIBR</name>
<keyword evidence="4 6" id="KW-1133">Transmembrane helix</keyword>
<feature type="transmembrane region" description="Helical" evidence="6">
    <location>
        <begin position="41"/>
        <end position="59"/>
    </location>
</feature>
<dbReference type="EMBL" id="JFFR01000025">
    <property type="protein sequence ID" value="KDN27906.1"/>
    <property type="molecule type" value="Genomic_DNA"/>
</dbReference>
<dbReference type="InterPro" id="IPR005226">
    <property type="entry name" value="UPF0014_fam"/>
</dbReference>
<keyword evidence="5 6" id="KW-0472">Membrane</keyword>
<dbReference type="PANTHER" id="PTHR30028">
    <property type="entry name" value="UPF0014 INNER MEMBRANE PROTEIN YBBM-RELATED"/>
    <property type="match status" value="1"/>
</dbReference>
<feature type="transmembrane region" description="Helical" evidence="6">
    <location>
        <begin position="12"/>
        <end position="29"/>
    </location>
</feature>
<gene>
    <name evidence="7" type="ORF">VFDL14_02685</name>
</gene>
<dbReference type="Proteomes" id="UP000027219">
    <property type="component" value="Unassembled WGS sequence"/>
</dbReference>
<evidence type="ECO:0000313" key="7">
    <source>
        <dbReference type="EMBL" id="KDN27906.1"/>
    </source>
</evidence>
<evidence type="ECO:0000256" key="5">
    <source>
        <dbReference type="ARBA" id="ARBA00023136"/>
    </source>
</evidence>
<comment type="similarity">
    <text evidence="2">Belongs to the UPF0014 family.</text>
</comment>
<sequence>MQDVIDISWWQLLLFSSLLILPIGINHHFKLGLAREASISIARMAVQLFLVGLYLEYLFKLDSVWINLLWLSIMIVVGASSIIEKAKLPRKLLLLPIATGLSITCIPIVLFICFYIIKPMPLFGAQYLIPIAGMLLGNSLSSNIVALQNLFGAFETQKSEYEAAIALGASPTYASAPFVRNAMQKAMSPIMASMATTGLVTLPGMMTGQILGGASPMIAIKYQLMIMLAIFIMMSTSLALALNLSLKVALTKEGRVKAKIKNNT</sequence>
<reference evidence="7 8" key="1">
    <citation type="submission" date="2014-02" db="EMBL/GenBank/DDBJ databases">
        <title>Vibrio fortis Dalian14 Genome Sequencing.</title>
        <authorList>
            <person name="Wang Y."/>
            <person name="Song L."/>
            <person name="Liu G."/>
            <person name="Ding J."/>
        </authorList>
    </citation>
    <scope>NUCLEOTIDE SEQUENCE [LARGE SCALE GENOMIC DNA]</scope>
    <source>
        <strain evidence="7 8">Dalian14</strain>
    </source>
</reference>
<dbReference type="AlphaFoldDB" id="A0A066UKD4"/>
<dbReference type="GO" id="GO:0005886">
    <property type="term" value="C:plasma membrane"/>
    <property type="evidence" value="ECO:0007669"/>
    <property type="project" value="TreeGrafter"/>
</dbReference>
<protein>
    <submittedName>
        <fullName evidence="7">ABC transporter permease</fullName>
    </submittedName>
</protein>
<evidence type="ECO:0000256" key="3">
    <source>
        <dbReference type="ARBA" id="ARBA00022692"/>
    </source>
</evidence>
<accession>A0A066UKD4</accession>
<evidence type="ECO:0000256" key="4">
    <source>
        <dbReference type="ARBA" id="ARBA00022989"/>
    </source>
</evidence>
<dbReference type="RefSeq" id="WP_032552118.1">
    <property type="nucleotide sequence ID" value="NZ_JFFR01000025.1"/>
</dbReference>
<dbReference type="Pfam" id="PF03649">
    <property type="entry name" value="UPF0014"/>
    <property type="match status" value="1"/>
</dbReference>
<evidence type="ECO:0000256" key="2">
    <source>
        <dbReference type="ARBA" id="ARBA00005268"/>
    </source>
</evidence>
<keyword evidence="8" id="KW-1185">Reference proteome</keyword>
<comment type="subcellular location">
    <subcellularLocation>
        <location evidence="1">Membrane</location>
        <topology evidence="1">Multi-pass membrane protein</topology>
    </subcellularLocation>
</comment>
<dbReference type="OrthoDB" id="9791807at2"/>
<feature type="transmembrane region" description="Helical" evidence="6">
    <location>
        <begin position="224"/>
        <end position="246"/>
    </location>
</feature>
<feature type="transmembrane region" description="Helical" evidence="6">
    <location>
        <begin position="92"/>
        <end position="117"/>
    </location>
</feature>
<dbReference type="PANTHER" id="PTHR30028:SF0">
    <property type="entry name" value="PROTEIN ALUMINUM SENSITIVE 3"/>
    <property type="match status" value="1"/>
</dbReference>
<organism evidence="7 8">
    <name type="scientific">Vibrio fortis</name>
    <dbReference type="NCBI Taxonomy" id="212667"/>
    <lineage>
        <taxon>Bacteria</taxon>
        <taxon>Pseudomonadati</taxon>
        <taxon>Pseudomonadota</taxon>
        <taxon>Gammaproteobacteria</taxon>
        <taxon>Vibrionales</taxon>
        <taxon>Vibrionaceae</taxon>
        <taxon>Vibrio</taxon>
    </lineage>
</organism>
<evidence type="ECO:0000256" key="6">
    <source>
        <dbReference type="SAM" id="Phobius"/>
    </source>
</evidence>
<evidence type="ECO:0000256" key="1">
    <source>
        <dbReference type="ARBA" id="ARBA00004141"/>
    </source>
</evidence>
<proteinExistence type="inferred from homology"/>